<feature type="transmembrane region" description="Helical" evidence="1">
    <location>
        <begin position="12"/>
        <end position="37"/>
    </location>
</feature>
<dbReference type="InParanoid" id="W7XD72"/>
<dbReference type="Proteomes" id="UP000009168">
    <property type="component" value="Unassembled WGS sequence"/>
</dbReference>
<dbReference type="KEGG" id="tet:TTHERM_000237629"/>
<dbReference type="EMBL" id="GG662443">
    <property type="protein sequence ID" value="EWS71771.1"/>
    <property type="molecule type" value="Genomic_DNA"/>
</dbReference>
<dbReference type="GeneID" id="24437941"/>
<gene>
    <name evidence="2" type="ORF">TTHERM_000237629</name>
</gene>
<proteinExistence type="predicted"/>
<dbReference type="RefSeq" id="XP_012655658.1">
    <property type="nucleotide sequence ID" value="XM_012800204.1"/>
</dbReference>
<accession>W7XD72</accession>
<sequence>MKLNVRNLINQLIYALKLILSLLETALTTSITIYTLVFNNVSPKIVATILIMKNVAQPTLKLEIVLMFLNQIATRKMVVENSKLMQINAQLKTILTNVVPQILHTKNMYLDVNNQTYFPAIKLVFLMLLKQSKNYSNAPLKYQSYFQLPQWQFQCFEPVQFLIIKFNSFQFMQIKCLILQIMFNSKIFCINQKVYQYQSIKIKTNLYAKKYLDIDQRSKKNQQSILQLGKANKQEKNYNNQLIKTKIQKSFFQHFSLNLSQFLVIIFTYC</sequence>
<keyword evidence="3" id="KW-1185">Reference proteome</keyword>
<name>W7XD72_TETTS</name>
<dbReference type="AlphaFoldDB" id="W7XD72"/>
<keyword evidence="1" id="KW-1133">Transmembrane helix</keyword>
<organism evidence="2 3">
    <name type="scientific">Tetrahymena thermophila (strain SB210)</name>
    <dbReference type="NCBI Taxonomy" id="312017"/>
    <lineage>
        <taxon>Eukaryota</taxon>
        <taxon>Sar</taxon>
        <taxon>Alveolata</taxon>
        <taxon>Ciliophora</taxon>
        <taxon>Intramacronucleata</taxon>
        <taxon>Oligohymenophorea</taxon>
        <taxon>Hymenostomatida</taxon>
        <taxon>Tetrahymenina</taxon>
        <taxon>Tetrahymenidae</taxon>
        <taxon>Tetrahymena</taxon>
    </lineage>
</organism>
<protein>
    <submittedName>
        <fullName evidence="2">Transmembrane protein, putative</fullName>
    </submittedName>
</protein>
<evidence type="ECO:0000256" key="1">
    <source>
        <dbReference type="SAM" id="Phobius"/>
    </source>
</evidence>
<keyword evidence="1 2" id="KW-0812">Transmembrane</keyword>
<evidence type="ECO:0000313" key="2">
    <source>
        <dbReference type="EMBL" id="EWS71771.1"/>
    </source>
</evidence>
<evidence type="ECO:0000313" key="3">
    <source>
        <dbReference type="Proteomes" id="UP000009168"/>
    </source>
</evidence>
<reference evidence="3" key="1">
    <citation type="journal article" date="2006" name="PLoS Biol.">
        <title>Macronuclear genome sequence of the ciliate Tetrahymena thermophila, a model eukaryote.</title>
        <authorList>
            <person name="Eisen J.A."/>
            <person name="Coyne R.S."/>
            <person name="Wu M."/>
            <person name="Wu D."/>
            <person name="Thiagarajan M."/>
            <person name="Wortman J.R."/>
            <person name="Badger J.H."/>
            <person name="Ren Q."/>
            <person name="Amedeo P."/>
            <person name="Jones K.M."/>
            <person name="Tallon L.J."/>
            <person name="Delcher A.L."/>
            <person name="Salzberg S.L."/>
            <person name="Silva J.C."/>
            <person name="Haas B.J."/>
            <person name="Majoros W.H."/>
            <person name="Farzad M."/>
            <person name="Carlton J.M."/>
            <person name="Smith R.K. Jr."/>
            <person name="Garg J."/>
            <person name="Pearlman R.E."/>
            <person name="Karrer K.M."/>
            <person name="Sun L."/>
            <person name="Manning G."/>
            <person name="Elde N.C."/>
            <person name="Turkewitz A.P."/>
            <person name="Asai D.J."/>
            <person name="Wilkes D.E."/>
            <person name="Wang Y."/>
            <person name="Cai H."/>
            <person name="Collins K."/>
            <person name="Stewart B.A."/>
            <person name="Lee S.R."/>
            <person name="Wilamowska K."/>
            <person name="Weinberg Z."/>
            <person name="Ruzzo W.L."/>
            <person name="Wloga D."/>
            <person name="Gaertig J."/>
            <person name="Frankel J."/>
            <person name="Tsao C.-C."/>
            <person name="Gorovsky M.A."/>
            <person name="Keeling P.J."/>
            <person name="Waller R.F."/>
            <person name="Patron N.J."/>
            <person name="Cherry J.M."/>
            <person name="Stover N.A."/>
            <person name="Krieger C.J."/>
            <person name="del Toro C."/>
            <person name="Ryder H.F."/>
            <person name="Williamson S.C."/>
            <person name="Barbeau R.A."/>
            <person name="Hamilton E.P."/>
            <person name="Orias E."/>
        </authorList>
    </citation>
    <scope>NUCLEOTIDE SEQUENCE [LARGE SCALE GENOMIC DNA]</scope>
    <source>
        <strain evidence="3">SB210</strain>
    </source>
</reference>
<keyword evidence="1" id="KW-0472">Membrane</keyword>